<accession>A0A401FR98</accession>
<dbReference type="AlphaFoldDB" id="A0A401FR98"/>
<keyword evidence="3" id="KW-0067">ATP-binding</keyword>
<dbReference type="GO" id="GO:0005524">
    <property type="term" value="F:ATP binding"/>
    <property type="evidence" value="ECO:0007669"/>
    <property type="project" value="UniProtKB-KW"/>
</dbReference>
<name>A0A401FR98_9BACT</name>
<evidence type="ECO:0000256" key="1">
    <source>
        <dbReference type="ARBA" id="ARBA00022741"/>
    </source>
</evidence>
<evidence type="ECO:0008006" key="6">
    <source>
        <dbReference type="Google" id="ProtNLM"/>
    </source>
</evidence>
<evidence type="ECO:0000256" key="2">
    <source>
        <dbReference type="ARBA" id="ARBA00022801"/>
    </source>
</evidence>
<proteinExistence type="predicted"/>
<dbReference type="InterPro" id="IPR004948">
    <property type="entry name" value="Nuc-triphosphatase_THEP1"/>
</dbReference>
<dbReference type="InterPro" id="IPR027417">
    <property type="entry name" value="P-loop_NTPase"/>
</dbReference>
<comment type="caution">
    <text evidence="4">The sequence shown here is derived from an EMBL/GenBank/DDBJ whole genome shotgun (WGS) entry which is preliminary data.</text>
</comment>
<keyword evidence="1" id="KW-0547">Nucleotide-binding</keyword>
<keyword evidence="2" id="KW-0378">Hydrolase</keyword>
<sequence length="173" mass="18783">MIIVTGRPHSGKSTLIRDRVGRIREAGGKVAGILARGLWRDGVRAGFDLTDLSRNETTPLCRRIPGGGLENGIPFAFFETGLEAGYQALSPGRCEHADVAVVDEVGFLELDGRGWGPCLGPLLELEIPCLIWVVQSALVEPVCRKWGLTPDAVISVEEADAAERLNAMYKRMQ</sequence>
<dbReference type="Gene3D" id="3.40.50.300">
    <property type="entry name" value="P-loop containing nucleotide triphosphate hydrolases"/>
    <property type="match status" value="1"/>
</dbReference>
<dbReference type="Proteomes" id="UP000288096">
    <property type="component" value="Unassembled WGS sequence"/>
</dbReference>
<evidence type="ECO:0000313" key="4">
    <source>
        <dbReference type="EMBL" id="GBC59483.1"/>
    </source>
</evidence>
<dbReference type="PANTHER" id="PTHR43146:SF1">
    <property type="entry name" value="CANCER-RELATED NUCLEOSIDE-TRIPHOSPHATASE"/>
    <property type="match status" value="1"/>
</dbReference>
<organism evidence="4 5">
    <name type="scientific">Desulfonema ishimotonii</name>
    <dbReference type="NCBI Taxonomy" id="45657"/>
    <lineage>
        <taxon>Bacteria</taxon>
        <taxon>Pseudomonadati</taxon>
        <taxon>Thermodesulfobacteriota</taxon>
        <taxon>Desulfobacteria</taxon>
        <taxon>Desulfobacterales</taxon>
        <taxon>Desulfococcaceae</taxon>
        <taxon>Desulfonema</taxon>
    </lineage>
</organism>
<dbReference type="RefSeq" id="WP_166404799.1">
    <property type="nucleotide sequence ID" value="NZ_BEXT01000001.1"/>
</dbReference>
<gene>
    <name evidence="4" type="ORF">DENIS_0422</name>
</gene>
<dbReference type="SUPFAM" id="SSF52540">
    <property type="entry name" value="P-loop containing nucleoside triphosphate hydrolases"/>
    <property type="match status" value="1"/>
</dbReference>
<dbReference type="EMBL" id="BEXT01000001">
    <property type="protein sequence ID" value="GBC59483.1"/>
    <property type="molecule type" value="Genomic_DNA"/>
</dbReference>
<protein>
    <recommendedName>
        <fullName evidence="6">DUF2478 domain-containing protein</fullName>
    </recommendedName>
</protein>
<dbReference type="PANTHER" id="PTHR43146">
    <property type="entry name" value="CANCER-RELATED NUCLEOSIDE-TRIPHOSPHATASE"/>
    <property type="match status" value="1"/>
</dbReference>
<evidence type="ECO:0000256" key="3">
    <source>
        <dbReference type="ARBA" id="ARBA00022840"/>
    </source>
</evidence>
<evidence type="ECO:0000313" key="5">
    <source>
        <dbReference type="Proteomes" id="UP000288096"/>
    </source>
</evidence>
<reference evidence="5" key="1">
    <citation type="submission" date="2017-11" db="EMBL/GenBank/DDBJ databases">
        <authorList>
            <person name="Watanabe M."/>
            <person name="Kojima H."/>
        </authorList>
    </citation>
    <scope>NUCLEOTIDE SEQUENCE [LARGE SCALE GENOMIC DNA]</scope>
    <source>
        <strain evidence="5">Tokyo 01</strain>
    </source>
</reference>
<reference evidence="5" key="2">
    <citation type="submission" date="2019-01" db="EMBL/GenBank/DDBJ databases">
        <title>Genome sequence of Desulfonema ishimotonii strain Tokyo 01.</title>
        <authorList>
            <person name="Fukui M."/>
        </authorList>
    </citation>
    <scope>NUCLEOTIDE SEQUENCE [LARGE SCALE GENOMIC DNA]</scope>
    <source>
        <strain evidence="5">Tokyo 01</strain>
    </source>
</reference>
<dbReference type="GO" id="GO:0017111">
    <property type="term" value="F:ribonucleoside triphosphate phosphatase activity"/>
    <property type="evidence" value="ECO:0007669"/>
    <property type="project" value="InterPro"/>
</dbReference>
<dbReference type="Pfam" id="PF03266">
    <property type="entry name" value="NTPase_1"/>
    <property type="match status" value="1"/>
</dbReference>
<keyword evidence="5" id="KW-1185">Reference proteome</keyword>